<dbReference type="Proteomes" id="UP001611415">
    <property type="component" value="Unassembled WGS sequence"/>
</dbReference>
<protein>
    <recommendedName>
        <fullName evidence="4">DUF3558 domain-containing protein</fullName>
    </recommendedName>
</protein>
<feature type="chain" id="PRO_5046992446" description="DUF3558 domain-containing protein" evidence="1">
    <location>
        <begin position="22"/>
        <end position="324"/>
    </location>
</feature>
<reference evidence="2 3" key="1">
    <citation type="submission" date="2024-10" db="EMBL/GenBank/DDBJ databases">
        <title>The Natural Products Discovery Center: Release of the First 8490 Sequenced Strains for Exploring Actinobacteria Biosynthetic Diversity.</title>
        <authorList>
            <person name="Kalkreuter E."/>
            <person name="Kautsar S.A."/>
            <person name="Yang D."/>
            <person name="Bader C.D."/>
            <person name="Teijaro C.N."/>
            <person name="Fluegel L."/>
            <person name="Davis C.M."/>
            <person name="Simpson J.R."/>
            <person name="Lauterbach L."/>
            <person name="Steele A.D."/>
            <person name="Gui C."/>
            <person name="Meng S."/>
            <person name="Li G."/>
            <person name="Viehrig K."/>
            <person name="Ye F."/>
            <person name="Su P."/>
            <person name="Kiefer A.F."/>
            <person name="Nichols A."/>
            <person name="Cepeda A.J."/>
            <person name="Yan W."/>
            <person name="Fan B."/>
            <person name="Jiang Y."/>
            <person name="Adhikari A."/>
            <person name="Zheng C.-J."/>
            <person name="Schuster L."/>
            <person name="Cowan T.M."/>
            <person name="Smanski M.J."/>
            <person name="Chevrette M.G."/>
            <person name="De Carvalho L.P.S."/>
            <person name="Shen B."/>
        </authorList>
    </citation>
    <scope>NUCLEOTIDE SEQUENCE [LARGE SCALE GENOMIC DNA]</scope>
    <source>
        <strain evidence="2 3">NPDC019275</strain>
    </source>
</reference>
<accession>A0ABW7X3E1</accession>
<evidence type="ECO:0008006" key="4">
    <source>
        <dbReference type="Google" id="ProtNLM"/>
    </source>
</evidence>
<sequence>MLRRLLVAAALVLTTAGCQEASDSASTADPATGGFWSTAPQTDAQRLEMLRRARNIDPCALLPNQKLREVGAVVSVDNTQPSSCKAIIGSAEPGKGTTLVWHVVAPPTSTPWEDKDAAIERVGDVTVSLLDDRKSMTDEQLREQGHRTCYAEARFPATAEFWLDVQGPISGEPCTVARSLVRAALTEWRIEPPHGTSPVTARSILTGHDPCAVAPALGISVPAGEQQLHKCEFGFRGSNVVINYEYQDGNPAGPGEPAFTVGPRPVHQVAAAAGATRVYSAPVGPPLRPAVTGQALPTRTPVVSAVGKPDAVEEVMRRLLPMLP</sequence>
<gene>
    <name evidence="2" type="ORF">ACH49W_19890</name>
</gene>
<evidence type="ECO:0000313" key="3">
    <source>
        <dbReference type="Proteomes" id="UP001611415"/>
    </source>
</evidence>
<name>A0ABW7X3E1_9NOCA</name>
<keyword evidence="1" id="KW-0732">Signal</keyword>
<keyword evidence="3" id="KW-1185">Reference proteome</keyword>
<organism evidence="2 3">
    <name type="scientific">Nocardia xishanensis</name>
    <dbReference type="NCBI Taxonomy" id="238964"/>
    <lineage>
        <taxon>Bacteria</taxon>
        <taxon>Bacillati</taxon>
        <taxon>Actinomycetota</taxon>
        <taxon>Actinomycetes</taxon>
        <taxon>Mycobacteriales</taxon>
        <taxon>Nocardiaceae</taxon>
        <taxon>Nocardia</taxon>
    </lineage>
</organism>
<dbReference type="EMBL" id="JBIRYO010000012">
    <property type="protein sequence ID" value="MFI2475639.1"/>
    <property type="molecule type" value="Genomic_DNA"/>
</dbReference>
<evidence type="ECO:0000256" key="1">
    <source>
        <dbReference type="SAM" id="SignalP"/>
    </source>
</evidence>
<comment type="caution">
    <text evidence="2">The sequence shown here is derived from an EMBL/GenBank/DDBJ whole genome shotgun (WGS) entry which is preliminary data.</text>
</comment>
<dbReference type="RefSeq" id="WP_364819191.1">
    <property type="nucleotide sequence ID" value="NZ_JBFAYM010000002.1"/>
</dbReference>
<proteinExistence type="predicted"/>
<feature type="signal peptide" evidence="1">
    <location>
        <begin position="1"/>
        <end position="21"/>
    </location>
</feature>
<dbReference type="PROSITE" id="PS51257">
    <property type="entry name" value="PROKAR_LIPOPROTEIN"/>
    <property type="match status" value="1"/>
</dbReference>
<evidence type="ECO:0000313" key="2">
    <source>
        <dbReference type="EMBL" id="MFI2475639.1"/>
    </source>
</evidence>